<dbReference type="SUPFAM" id="SSF54975">
    <property type="entry name" value="Acylphosphatase/BLUF domain-like"/>
    <property type="match status" value="1"/>
</dbReference>
<protein>
    <recommendedName>
        <fullName evidence="1">BLUF domain-containing protein</fullName>
    </recommendedName>
</protein>
<gene>
    <name evidence="2" type="ORF">BC343_28070</name>
</gene>
<dbReference type="SMART" id="SM01034">
    <property type="entry name" value="BLUF"/>
    <property type="match status" value="1"/>
</dbReference>
<keyword evidence="3" id="KW-1185">Reference proteome</keyword>
<evidence type="ECO:0000313" key="2">
    <source>
        <dbReference type="EMBL" id="OOQ59354.1"/>
    </source>
</evidence>
<evidence type="ECO:0000259" key="1">
    <source>
        <dbReference type="PROSITE" id="PS50925"/>
    </source>
</evidence>
<dbReference type="AlphaFoldDB" id="A0A1S9PEI1"/>
<dbReference type="GO" id="GO:0009882">
    <property type="term" value="F:blue light photoreceptor activity"/>
    <property type="evidence" value="ECO:0007669"/>
    <property type="project" value="InterPro"/>
</dbReference>
<dbReference type="GO" id="GO:0071949">
    <property type="term" value="F:FAD binding"/>
    <property type="evidence" value="ECO:0007669"/>
    <property type="project" value="InterPro"/>
</dbReference>
<sequence length="140" mass="16022">MKNLLYVSTSRTLLGDEILMEILEVSRRNNKLHNITGVLLYCEGSFIQVLEGDDDEVDTIFEKIERDNRHKNVIVMMNEPIEKRNFPNWAMGFGLMSDEDSCKFIDDITTTESIMSKTGDHPSIALLKAFIESNNLVVNH</sequence>
<accession>A0A1S9PEI1</accession>
<dbReference type="Proteomes" id="UP000189739">
    <property type="component" value="Unassembled WGS sequence"/>
</dbReference>
<name>A0A1S9PEI1_9SPHI</name>
<organism evidence="2 3">
    <name type="scientific">Mucilaginibacter pedocola</name>
    <dbReference type="NCBI Taxonomy" id="1792845"/>
    <lineage>
        <taxon>Bacteria</taxon>
        <taxon>Pseudomonadati</taxon>
        <taxon>Bacteroidota</taxon>
        <taxon>Sphingobacteriia</taxon>
        <taxon>Sphingobacteriales</taxon>
        <taxon>Sphingobacteriaceae</taxon>
        <taxon>Mucilaginibacter</taxon>
    </lineage>
</organism>
<comment type="caution">
    <text evidence="2">The sequence shown here is derived from an EMBL/GenBank/DDBJ whole genome shotgun (WGS) entry which is preliminary data.</text>
</comment>
<dbReference type="InterPro" id="IPR007024">
    <property type="entry name" value="BLUF_domain"/>
</dbReference>
<evidence type="ECO:0000313" key="3">
    <source>
        <dbReference type="Proteomes" id="UP000189739"/>
    </source>
</evidence>
<dbReference type="STRING" id="1792845.BC343_28070"/>
<dbReference type="OrthoDB" id="1122028at2"/>
<proteinExistence type="predicted"/>
<dbReference type="Gene3D" id="3.30.70.100">
    <property type="match status" value="1"/>
</dbReference>
<dbReference type="PROSITE" id="PS50925">
    <property type="entry name" value="BLUF"/>
    <property type="match status" value="1"/>
</dbReference>
<dbReference type="Pfam" id="PF04940">
    <property type="entry name" value="BLUF"/>
    <property type="match status" value="1"/>
</dbReference>
<dbReference type="RefSeq" id="WP_078348677.1">
    <property type="nucleotide sequence ID" value="NZ_MBTF01000013.1"/>
</dbReference>
<reference evidence="2 3" key="1">
    <citation type="submission" date="2016-07" db="EMBL/GenBank/DDBJ databases">
        <title>Genomic analysis of zinc-resistant bacterium Mucilaginibacter pedocola TBZ30.</title>
        <authorList>
            <person name="Huang J."/>
            <person name="Tang J."/>
        </authorList>
    </citation>
    <scope>NUCLEOTIDE SEQUENCE [LARGE SCALE GENOMIC DNA]</scope>
    <source>
        <strain evidence="2 3">TBZ30</strain>
    </source>
</reference>
<dbReference type="EMBL" id="MBTF01000013">
    <property type="protein sequence ID" value="OOQ59354.1"/>
    <property type="molecule type" value="Genomic_DNA"/>
</dbReference>
<dbReference type="InterPro" id="IPR036046">
    <property type="entry name" value="Acylphosphatase-like_dom_sf"/>
</dbReference>
<feature type="domain" description="BLUF" evidence="1">
    <location>
        <begin position="1"/>
        <end position="92"/>
    </location>
</feature>